<gene>
    <name evidence="1" type="ORF">GMARGA_LOCUS24309</name>
</gene>
<reference evidence="1 2" key="1">
    <citation type="submission" date="2021-06" db="EMBL/GenBank/DDBJ databases">
        <authorList>
            <person name="Kallberg Y."/>
            <person name="Tangrot J."/>
            <person name="Rosling A."/>
        </authorList>
    </citation>
    <scope>NUCLEOTIDE SEQUENCE [LARGE SCALE GENOMIC DNA]</scope>
    <source>
        <strain evidence="1 2">120-4 pot B 10/14</strain>
    </source>
</reference>
<evidence type="ECO:0000313" key="2">
    <source>
        <dbReference type="Proteomes" id="UP000789901"/>
    </source>
</evidence>
<protein>
    <submittedName>
        <fullName evidence="1">18121_t:CDS:1</fullName>
    </submittedName>
</protein>
<sequence>MRKPLETLAVFLANLQVSSFGYSKAAAMKKSLEDENEDIVIHEYVHDTFKETFRDFNYEIIWANSQSLSSKEQRATYGRSQSKKKNLHDCVSNREEVSLIIIENVSLESQNDDRTDITILQEKKNKVCETSTFPSVDEIENIITSKDLINRLKQTNLLGLTEDDLEVLANHGITGKPFLD</sequence>
<comment type="caution">
    <text evidence="1">The sequence shown here is derived from an EMBL/GenBank/DDBJ whole genome shotgun (WGS) entry which is preliminary data.</text>
</comment>
<name>A0ABN7VY82_GIGMA</name>
<dbReference type="Proteomes" id="UP000789901">
    <property type="component" value="Unassembled WGS sequence"/>
</dbReference>
<keyword evidence="2" id="KW-1185">Reference proteome</keyword>
<dbReference type="EMBL" id="CAJVQB010025506">
    <property type="protein sequence ID" value="CAG8806484.1"/>
    <property type="molecule type" value="Genomic_DNA"/>
</dbReference>
<proteinExistence type="predicted"/>
<accession>A0ABN7VY82</accession>
<organism evidence="1 2">
    <name type="scientific">Gigaspora margarita</name>
    <dbReference type="NCBI Taxonomy" id="4874"/>
    <lineage>
        <taxon>Eukaryota</taxon>
        <taxon>Fungi</taxon>
        <taxon>Fungi incertae sedis</taxon>
        <taxon>Mucoromycota</taxon>
        <taxon>Glomeromycotina</taxon>
        <taxon>Glomeromycetes</taxon>
        <taxon>Diversisporales</taxon>
        <taxon>Gigasporaceae</taxon>
        <taxon>Gigaspora</taxon>
    </lineage>
</organism>
<evidence type="ECO:0000313" key="1">
    <source>
        <dbReference type="EMBL" id="CAG8806484.1"/>
    </source>
</evidence>